<evidence type="ECO:0000313" key="3">
    <source>
        <dbReference type="EMBL" id="MSS35621.1"/>
    </source>
</evidence>
<dbReference type="Pfam" id="PF20316">
    <property type="entry name" value="DUF6612"/>
    <property type="match status" value="1"/>
</dbReference>
<gene>
    <name evidence="3" type="ORF">FYJ39_03255</name>
</gene>
<reference evidence="3 4" key="1">
    <citation type="submission" date="2019-08" db="EMBL/GenBank/DDBJ databases">
        <title>In-depth cultivation of the pig gut microbiome towards novel bacterial diversity and tailored functional studies.</title>
        <authorList>
            <person name="Wylensek D."/>
            <person name="Hitch T.C.A."/>
            <person name="Clavel T."/>
        </authorList>
    </citation>
    <scope>NUCLEOTIDE SEQUENCE [LARGE SCALE GENOMIC DNA]</scope>
    <source>
        <strain evidence="3 4">WCA-389-WT-23D1</strain>
    </source>
</reference>
<dbReference type="RefSeq" id="WP_154471019.1">
    <property type="nucleotide sequence ID" value="NZ_VUMD01000002.1"/>
</dbReference>
<dbReference type="EMBL" id="VUMD01000002">
    <property type="protein sequence ID" value="MSS35621.1"/>
    <property type="molecule type" value="Genomic_DNA"/>
</dbReference>
<protein>
    <submittedName>
        <fullName evidence="3">Uncharacterized protein</fullName>
    </submittedName>
</protein>
<keyword evidence="2" id="KW-0732">Signal</keyword>
<accession>A0A7X2TC76</accession>
<dbReference type="InterPro" id="IPR046720">
    <property type="entry name" value="DUF6612"/>
</dbReference>
<feature type="chain" id="PRO_5030804097" evidence="2">
    <location>
        <begin position="25"/>
        <end position="267"/>
    </location>
</feature>
<feature type="signal peptide" evidence="2">
    <location>
        <begin position="1"/>
        <end position="24"/>
    </location>
</feature>
<evidence type="ECO:0000313" key="4">
    <source>
        <dbReference type="Proteomes" id="UP000429958"/>
    </source>
</evidence>
<evidence type="ECO:0000256" key="1">
    <source>
        <dbReference type="SAM" id="MobiDB-lite"/>
    </source>
</evidence>
<evidence type="ECO:0000256" key="2">
    <source>
        <dbReference type="SAM" id="SignalP"/>
    </source>
</evidence>
<comment type="caution">
    <text evidence="3">The sequence shown here is derived from an EMBL/GenBank/DDBJ whole genome shotgun (WGS) entry which is preliminary data.</text>
</comment>
<feature type="region of interest" description="Disordered" evidence="1">
    <location>
        <begin position="247"/>
        <end position="267"/>
    </location>
</feature>
<sequence>MKLMKRMMAVALTAALLCPMTAYAAQSSEAMELYRKVYEKSQTITDMNAFYDFNLKMTGPSASGQETESIEMRLEMNAKLSNMKDPANMRYMTYTRMTVPELGEVTSSMYYLNNYCYMDMLGQKVKYPMDLSQIMEQALATSGTIEVSEGLMKDINMWSEGENTVLGYTIDDSKMNEYLKTVLGASGLNEMLDGMDLKLRNTSGEYVVNANNDILKMRLKLAMDMTMDGQTYTITMDGDIGIADPGQPVDVPLPNPAEYTEISTPAA</sequence>
<dbReference type="AlphaFoldDB" id="A0A7X2TC76"/>
<proteinExistence type="predicted"/>
<name>A0A7X2TC76_9CLOT</name>
<dbReference type="Proteomes" id="UP000429958">
    <property type="component" value="Unassembled WGS sequence"/>
</dbReference>
<organism evidence="3 4">
    <name type="scientific">Clostridium porci</name>
    <dbReference type="NCBI Taxonomy" id="2605778"/>
    <lineage>
        <taxon>Bacteria</taxon>
        <taxon>Bacillati</taxon>
        <taxon>Bacillota</taxon>
        <taxon>Clostridia</taxon>
        <taxon>Eubacteriales</taxon>
        <taxon>Clostridiaceae</taxon>
        <taxon>Clostridium</taxon>
    </lineage>
</organism>
<keyword evidence="4" id="KW-1185">Reference proteome</keyword>